<proteinExistence type="predicted"/>
<comment type="caution">
    <text evidence="3">The sequence shown here is derived from an EMBL/GenBank/DDBJ whole genome shotgun (WGS) entry which is preliminary data.</text>
</comment>
<organism evidence="3 4">
    <name type="scientific">Hibiscus trionum</name>
    <name type="common">Flower of an hour</name>
    <dbReference type="NCBI Taxonomy" id="183268"/>
    <lineage>
        <taxon>Eukaryota</taxon>
        <taxon>Viridiplantae</taxon>
        <taxon>Streptophyta</taxon>
        <taxon>Embryophyta</taxon>
        <taxon>Tracheophyta</taxon>
        <taxon>Spermatophyta</taxon>
        <taxon>Magnoliopsida</taxon>
        <taxon>eudicotyledons</taxon>
        <taxon>Gunneridae</taxon>
        <taxon>Pentapetalae</taxon>
        <taxon>rosids</taxon>
        <taxon>malvids</taxon>
        <taxon>Malvales</taxon>
        <taxon>Malvaceae</taxon>
        <taxon>Malvoideae</taxon>
        <taxon>Hibiscus</taxon>
    </lineage>
</organism>
<evidence type="ECO:0000256" key="1">
    <source>
        <dbReference type="SAM" id="MobiDB-lite"/>
    </source>
</evidence>
<protein>
    <recommendedName>
        <fullName evidence="5">Prolamin-like domain-containing protein</fullName>
    </recommendedName>
</protein>
<dbReference type="EMBL" id="BSYR01000038">
    <property type="protein sequence ID" value="GMJ04157.1"/>
    <property type="molecule type" value="Genomic_DNA"/>
</dbReference>
<reference evidence="3" key="1">
    <citation type="submission" date="2023-05" db="EMBL/GenBank/DDBJ databases">
        <title>Genome and transcriptome analyses reveal genes involved in the formation of fine ridges on petal epidermal cells in Hibiscus trionum.</title>
        <authorList>
            <person name="Koshimizu S."/>
            <person name="Masuda S."/>
            <person name="Ishii T."/>
            <person name="Shirasu K."/>
            <person name="Hoshino A."/>
            <person name="Arita M."/>
        </authorList>
    </citation>
    <scope>NUCLEOTIDE SEQUENCE</scope>
    <source>
        <strain evidence="3">Hamamatsu line</strain>
    </source>
</reference>
<feature type="region of interest" description="Disordered" evidence="1">
    <location>
        <begin position="78"/>
        <end position="97"/>
    </location>
</feature>
<name>A0A9W7IZZ8_HIBTR</name>
<gene>
    <name evidence="3" type="ORF">HRI_004084900</name>
</gene>
<evidence type="ECO:0008006" key="5">
    <source>
        <dbReference type="Google" id="ProtNLM"/>
    </source>
</evidence>
<evidence type="ECO:0000313" key="4">
    <source>
        <dbReference type="Proteomes" id="UP001165190"/>
    </source>
</evidence>
<dbReference type="Proteomes" id="UP001165190">
    <property type="component" value="Unassembled WGS sequence"/>
</dbReference>
<accession>A0A9W7IZZ8</accession>
<keyword evidence="2" id="KW-0732">Signal</keyword>
<feature type="signal peptide" evidence="2">
    <location>
        <begin position="1"/>
        <end position="25"/>
    </location>
</feature>
<evidence type="ECO:0000313" key="3">
    <source>
        <dbReference type="EMBL" id="GMJ04157.1"/>
    </source>
</evidence>
<feature type="chain" id="PRO_5040746906" description="Prolamin-like domain-containing protein" evidence="2">
    <location>
        <begin position="26"/>
        <end position="180"/>
    </location>
</feature>
<feature type="compositionally biased region" description="Basic residues" evidence="1">
    <location>
        <begin position="83"/>
        <end position="95"/>
    </location>
</feature>
<keyword evidence="4" id="KW-1185">Reference proteome</keyword>
<evidence type="ECO:0000256" key="2">
    <source>
        <dbReference type="SAM" id="SignalP"/>
    </source>
</evidence>
<sequence length="180" mass="20558">MMVGLRSIVITLCVLTLSSSTLGDAQPPPLVAKPNPQPQSPPVVAEPPVTIAVPNPQPQSPPVVAEPPVTIVVRPVPSTSKPPVKHRHHRKHPHPQSHCEMPTNAPYFVKRGKQCWCSMESYRNRCFEKIWRAATTYYDFRKVDKKCCDAYRTADKNCGLIFERYPYFVYRLRQHCSQFY</sequence>
<feature type="region of interest" description="Disordered" evidence="1">
    <location>
        <begin position="26"/>
        <end position="45"/>
    </location>
</feature>
<dbReference type="OrthoDB" id="1001216at2759"/>
<dbReference type="AlphaFoldDB" id="A0A9W7IZZ8"/>